<name>X0U0M1_9ZZZZ</name>
<comment type="caution">
    <text evidence="2">The sequence shown here is derived from an EMBL/GenBank/DDBJ whole genome shotgun (WGS) entry which is preliminary data.</text>
</comment>
<evidence type="ECO:0000313" key="2">
    <source>
        <dbReference type="EMBL" id="GAF92936.1"/>
    </source>
</evidence>
<dbReference type="AlphaFoldDB" id="X0U0M1"/>
<gene>
    <name evidence="2" type="ORF">S01H1_22904</name>
</gene>
<dbReference type="EMBL" id="BARS01013053">
    <property type="protein sequence ID" value="GAF92936.1"/>
    <property type="molecule type" value="Genomic_DNA"/>
</dbReference>
<keyword evidence="1" id="KW-0472">Membrane</keyword>
<reference evidence="2" key="1">
    <citation type="journal article" date="2014" name="Front. Microbiol.">
        <title>High frequency of phylogenetically diverse reductive dehalogenase-homologous genes in deep subseafloor sedimentary metagenomes.</title>
        <authorList>
            <person name="Kawai M."/>
            <person name="Futagami T."/>
            <person name="Toyoda A."/>
            <person name="Takaki Y."/>
            <person name="Nishi S."/>
            <person name="Hori S."/>
            <person name="Arai W."/>
            <person name="Tsubouchi T."/>
            <person name="Morono Y."/>
            <person name="Uchiyama I."/>
            <person name="Ito T."/>
            <person name="Fujiyama A."/>
            <person name="Inagaki F."/>
            <person name="Takami H."/>
        </authorList>
    </citation>
    <scope>NUCLEOTIDE SEQUENCE</scope>
    <source>
        <strain evidence="2">Expedition CK06-06</strain>
    </source>
</reference>
<accession>X0U0M1</accession>
<keyword evidence="1" id="KW-1133">Transmembrane helix</keyword>
<proteinExistence type="predicted"/>
<feature type="transmembrane region" description="Helical" evidence="1">
    <location>
        <begin position="12"/>
        <end position="31"/>
    </location>
</feature>
<protein>
    <submittedName>
        <fullName evidence="2">Uncharacterized protein</fullName>
    </submittedName>
</protein>
<feature type="non-terminal residue" evidence="2">
    <location>
        <position position="150"/>
    </location>
</feature>
<organism evidence="2">
    <name type="scientific">marine sediment metagenome</name>
    <dbReference type="NCBI Taxonomy" id="412755"/>
    <lineage>
        <taxon>unclassified sequences</taxon>
        <taxon>metagenomes</taxon>
        <taxon>ecological metagenomes</taxon>
    </lineage>
</organism>
<evidence type="ECO:0000256" key="1">
    <source>
        <dbReference type="SAM" id="Phobius"/>
    </source>
</evidence>
<sequence>MNLIRVGRKQLARVGINTLLIWIFGFALGALTNIYPLYSLITFASLSTVLLIIFVIDRLKADQPSKLSEWENALRQPDRYAAAHVSRANEHFLVVGQVIEVIPHPNLNTRAKIDELGWDPAEVQINDLQKQFDAEKLLDKTGGYKESDPP</sequence>
<keyword evidence="1" id="KW-0812">Transmembrane</keyword>
<feature type="transmembrane region" description="Helical" evidence="1">
    <location>
        <begin position="37"/>
        <end position="56"/>
    </location>
</feature>